<evidence type="ECO:0000256" key="8">
    <source>
        <dbReference type="ARBA" id="ARBA00023033"/>
    </source>
</evidence>
<dbReference type="GO" id="GO:0005506">
    <property type="term" value="F:iron ion binding"/>
    <property type="evidence" value="ECO:0007669"/>
    <property type="project" value="InterPro"/>
</dbReference>
<protein>
    <recommendedName>
        <fullName evidence="13">Cytochrome P450</fullName>
    </recommendedName>
</protein>
<evidence type="ECO:0000256" key="4">
    <source>
        <dbReference type="ARBA" id="ARBA00022617"/>
    </source>
</evidence>
<feature type="binding site" description="axial binding residue" evidence="9">
    <location>
        <position position="439"/>
    </location>
    <ligand>
        <name>heme</name>
        <dbReference type="ChEBI" id="CHEBI:30413"/>
    </ligand>
    <ligandPart>
        <name>Fe</name>
        <dbReference type="ChEBI" id="CHEBI:18248"/>
    </ligandPart>
</feature>
<dbReference type="InterPro" id="IPR050364">
    <property type="entry name" value="Cytochrome_P450_fung"/>
</dbReference>
<evidence type="ECO:0000256" key="7">
    <source>
        <dbReference type="ARBA" id="ARBA00023004"/>
    </source>
</evidence>
<dbReference type="GO" id="GO:0004497">
    <property type="term" value="F:monooxygenase activity"/>
    <property type="evidence" value="ECO:0007669"/>
    <property type="project" value="UniProtKB-KW"/>
</dbReference>
<dbReference type="EMBL" id="KN837184">
    <property type="protein sequence ID" value="KIJ35868.1"/>
    <property type="molecule type" value="Genomic_DNA"/>
</dbReference>
<sequence length="512" mass="57888">MVSLSIELLLLGAAILVVYGLFSKPRVPKSLRLPPGPPPKPIIGNALDMPKYLEWETYAKYAKQYGEITYLNVFGTHLVFLNSRRMVHELFEKRSSIYSDRTTFPMIVDLMGFGWALTFQGYGEWWRRHRRAMHDKFHPSAVEVYKPIQIKHTRDLLRRLHKAPEDFIKHIRHTAGAIIMEVAYGINIKSENDPYIHAAEEAMNAVGEAAVPGRFMVDMIPWMKYIPEWVPGASFKKQARIWRKYILDMVDLPFEHVKMQMANGTTQPSFMSTHLERLAATKDAPADAEQVIKNTAAVIYAAGSDTTVKTLTTFVLAMVLFPDVQKKVQEELDAVLGGVRLPEFEDMAALPYTIATYKEAMRWHALVPMGVAHAATQDDVIDGYFIPKGAIVFGNSWLLLREEADFGPDTDKFDPGRFMEPGRRDPGQTGAFGYGRRVCPGRYMAENSLFIAVASILQNFDITPVRDSSGKEIMPEYEWTSGLFLSPTDYQCAIKLRSKAAEDRILSIPAEV</sequence>
<evidence type="ECO:0000256" key="10">
    <source>
        <dbReference type="RuleBase" id="RU000461"/>
    </source>
</evidence>
<dbReference type="GO" id="GO:0016705">
    <property type="term" value="F:oxidoreductase activity, acting on paired donors, with incorporation or reduction of molecular oxygen"/>
    <property type="evidence" value="ECO:0007669"/>
    <property type="project" value="InterPro"/>
</dbReference>
<keyword evidence="7 9" id="KW-0408">Iron</keyword>
<dbReference type="OrthoDB" id="2789670at2759"/>
<dbReference type="SUPFAM" id="SSF48264">
    <property type="entry name" value="Cytochrome P450"/>
    <property type="match status" value="1"/>
</dbReference>
<keyword evidence="6 10" id="KW-0560">Oxidoreductase</keyword>
<keyword evidence="4 9" id="KW-0349">Heme</keyword>
<dbReference type="PANTHER" id="PTHR46300:SF7">
    <property type="entry name" value="P450, PUTATIVE (EUROFUNG)-RELATED"/>
    <property type="match status" value="1"/>
</dbReference>
<dbReference type="InterPro" id="IPR001128">
    <property type="entry name" value="Cyt_P450"/>
</dbReference>
<dbReference type="Proteomes" id="UP000054279">
    <property type="component" value="Unassembled WGS sequence"/>
</dbReference>
<dbReference type="InterPro" id="IPR017972">
    <property type="entry name" value="Cyt_P450_CS"/>
</dbReference>
<dbReference type="GO" id="GO:0020037">
    <property type="term" value="F:heme binding"/>
    <property type="evidence" value="ECO:0007669"/>
    <property type="project" value="InterPro"/>
</dbReference>
<evidence type="ECO:0000256" key="6">
    <source>
        <dbReference type="ARBA" id="ARBA00023002"/>
    </source>
</evidence>
<evidence type="ECO:0000313" key="12">
    <source>
        <dbReference type="Proteomes" id="UP000054279"/>
    </source>
</evidence>
<reference evidence="11 12" key="1">
    <citation type="submission" date="2014-06" db="EMBL/GenBank/DDBJ databases">
        <title>Evolutionary Origins and Diversification of the Mycorrhizal Mutualists.</title>
        <authorList>
            <consortium name="DOE Joint Genome Institute"/>
            <consortium name="Mycorrhizal Genomics Consortium"/>
            <person name="Kohler A."/>
            <person name="Kuo A."/>
            <person name="Nagy L.G."/>
            <person name="Floudas D."/>
            <person name="Copeland A."/>
            <person name="Barry K.W."/>
            <person name="Cichocki N."/>
            <person name="Veneault-Fourrey C."/>
            <person name="LaButti K."/>
            <person name="Lindquist E.A."/>
            <person name="Lipzen A."/>
            <person name="Lundell T."/>
            <person name="Morin E."/>
            <person name="Murat C."/>
            <person name="Riley R."/>
            <person name="Ohm R."/>
            <person name="Sun H."/>
            <person name="Tunlid A."/>
            <person name="Henrissat B."/>
            <person name="Grigoriev I.V."/>
            <person name="Hibbett D.S."/>
            <person name="Martin F."/>
        </authorList>
    </citation>
    <scope>NUCLEOTIDE SEQUENCE [LARGE SCALE GENOMIC DNA]</scope>
    <source>
        <strain evidence="11 12">SS14</strain>
    </source>
</reference>
<name>A0A0C9TZQ3_SPHS4</name>
<dbReference type="PRINTS" id="PR00463">
    <property type="entry name" value="EP450I"/>
</dbReference>
<evidence type="ECO:0008006" key="13">
    <source>
        <dbReference type="Google" id="ProtNLM"/>
    </source>
</evidence>
<evidence type="ECO:0000256" key="9">
    <source>
        <dbReference type="PIRSR" id="PIRSR602401-1"/>
    </source>
</evidence>
<keyword evidence="8 10" id="KW-0503">Monooxygenase</keyword>
<keyword evidence="5 9" id="KW-0479">Metal-binding</keyword>
<comment type="pathway">
    <text evidence="2">Secondary metabolite biosynthesis.</text>
</comment>
<organism evidence="11 12">
    <name type="scientific">Sphaerobolus stellatus (strain SS14)</name>
    <dbReference type="NCBI Taxonomy" id="990650"/>
    <lineage>
        <taxon>Eukaryota</taxon>
        <taxon>Fungi</taxon>
        <taxon>Dikarya</taxon>
        <taxon>Basidiomycota</taxon>
        <taxon>Agaricomycotina</taxon>
        <taxon>Agaricomycetes</taxon>
        <taxon>Phallomycetidae</taxon>
        <taxon>Geastrales</taxon>
        <taxon>Sphaerobolaceae</taxon>
        <taxon>Sphaerobolus</taxon>
    </lineage>
</organism>
<dbReference type="Pfam" id="PF00067">
    <property type="entry name" value="p450"/>
    <property type="match status" value="1"/>
</dbReference>
<dbReference type="PRINTS" id="PR00385">
    <property type="entry name" value="P450"/>
</dbReference>
<evidence type="ECO:0000313" key="11">
    <source>
        <dbReference type="EMBL" id="KIJ35868.1"/>
    </source>
</evidence>
<dbReference type="InterPro" id="IPR036396">
    <property type="entry name" value="Cyt_P450_sf"/>
</dbReference>
<gene>
    <name evidence="11" type="ORF">M422DRAFT_261824</name>
</gene>
<dbReference type="CDD" id="cd11065">
    <property type="entry name" value="CYP64-like"/>
    <property type="match status" value="1"/>
</dbReference>
<comment type="cofactor">
    <cofactor evidence="1 9">
        <name>heme</name>
        <dbReference type="ChEBI" id="CHEBI:30413"/>
    </cofactor>
</comment>
<dbReference type="PROSITE" id="PS00086">
    <property type="entry name" value="CYTOCHROME_P450"/>
    <property type="match status" value="1"/>
</dbReference>
<evidence type="ECO:0000256" key="1">
    <source>
        <dbReference type="ARBA" id="ARBA00001971"/>
    </source>
</evidence>
<evidence type="ECO:0000256" key="2">
    <source>
        <dbReference type="ARBA" id="ARBA00005179"/>
    </source>
</evidence>
<dbReference type="HOGENOM" id="CLU_001570_2_3_1"/>
<dbReference type="InterPro" id="IPR002401">
    <property type="entry name" value="Cyt_P450_E_grp-I"/>
</dbReference>
<evidence type="ECO:0000256" key="5">
    <source>
        <dbReference type="ARBA" id="ARBA00022723"/>
    </source>
</evidence>
<evidence type="ECO:0000256" key="3">
    <source>
        <dbReference type="ARBA" id="ARBA00010617"/>
    </source>
</evidence>
<dbReference type="PANTHER" id="PTHR46300">
    <property type="entry name" value="P450, PUTATIVE (EUROFUNG)-RELATED-RELATED"/>
    <property type="match status" value="1"/>
</dbReference>
<accession>A0A0C9TZQ3</accession>
<proteinExistence type="inferred from homology"/>
<keyword evidence="12" id="KW-1185">Reference proteome</keyword>
<dbReference type="Gene3D" id="1.10.630.10">
    <property type="entry name" value="Cytochrome P450"/>
    <property type="match status" value="1"/>
</dbReference>
<comment type="similarity">
    <text evidence="3 10">Belongs to the cytochrome P450 family.</text>
</comment>
<dbReference type="AlphaFoldDB" id="A0A0C9TZQ3"/>